<dbReference type="InParanoid" id="A0A132B845"/>
<dbReference type="CDD" id="cd11063">
    <property type="entry name" value="CYP52"/>
    <property type="match status" value="1"/>
</dbReference>
<dbReference type="STRING" id="149040.A0A132B845"/>
<dbReference type="Pfam" id="PF00067">
    <property type="entry name" value="p450"/>
    <property type="match status" value="1"/>
</dbReference>
<keyword evidence="5 9" id="KW-0560">Oxidoreductase</keyword>
<accession>A0A132B845</accession>
<dbReference type="InterPro" id="IPR036396">
    <property type="entry name" value="Cyt_P450_sf"/>
</dbReference>
<dbReference type="RefSeq" id="XP_018062202.1">
    <property type="nucleotide sequence ID" value="XM_018218985.1"/>
</dbReference>
<dbReference type="Proteomes" id="UP000070700">
    <property type="component" value="Unassembled WGS sequence"/>
</dbReference>
<dbReference type="InterPro" id="IPR002974">
    <property type="entry name" value="Cyt_P450_E_CYP52_ascomycetes"/>
</dbReference>
<dbReference type="InterPro" id="IPR047146">
    <property type="entry name" value="Cyt_P450_E_CYP52_fungi"/>
</dbReference>
<feature type="binding site" description="axial binding residue" evidence="8">
    <location>
        <position position="440"/>
    </location>
    <ligand>
        <name>heme</name>
        <dbReference type="ChEBI" id="CHEBI:30413"/>
    </ligand>
    <ligandPart>
        <name>Fe</name>
        <dbReference type="ChEBI" id="CHEBI:18248"/>
    </ligandPart>
</feature>
<gene>
    <name evidence="10" type="ORF">LY89DRAFT_725576</name>
</gene>
<keyword evidence="7 9" id="KW-0503">Monooxygenase</keyword>
<dbReference type="GO" id="GO:0020037">
    <property type="term" value="F:heme binding"/>
    <property type="evidence" value="ECO:0007669"/>
    <property type="project" value="InterPro"/>
</dbReference>
<comment type="cofactor">
    <cofactor evidence="1 8">
        <name>heme</name>
        <dbReference type="ChEBI" id="CHEBI:30413"/>
    </cofactor>
</comment>
<dbReference type="PANTHER" id="PTHR24287:SF19">
    <property type="entry name" value="CYTOCHROME P450"/>
    <property type="match status" value="1"/>
</dbReference>
<dbReference type="InterPro" id="IPR017972">
    <property type="entry name" value="Cyt_P450_CS"/>
</dbReference>
<keyword evidence="4 8" id="KW-0479">Metal-binding</keyword>
<dbReference type="PANTHER" id="PTHR24287">
    <property type="entry name" value="P450, PUTATIVE (EUROFUNG)-RELATED"/>
    <property type="match status" value="1"/>
</dbReference>
<evidence type="ECO:0000256" key="8">
    <source>
        <dbReference type="PIRSR" id="PIRSR602402-1"/>
    </source>
</evidence>
<evidence type="ECO:0000256" key="6">
    <source>
        <dbReference type="ARBA" id="ARBA00023004"/>
    </source>
</evidence>
<reference evidence="10 11" key="1">
    <citation type="submission" date="2015-10" db="EMBL/GenBank/DDBJ databases">
        <title>Full genome of DAOMC 229536 Phialocephala scopiformis, a fungal endophyte of spruce producing the potent anti-insectan compound rugulosin.</title>
        <authorList>
            <consortium name="DOE Joint Genome Institute"/>
            <person name="Walker A.K."/>
            <person name="Frasz S.L."/>
            <person name="Seifert K.A."/>
            <person name="Miller J.D."/>
            <person name="Mondo S.J."/>
            <person name="Labutti K."/>
            <person name="Lipzen A."/>
            <person name="Dockter R."/>
            <person name="Kennedy M."/>
            <person name="Grigoriev I.V."/>
            <person name="Spatafora J.W."/>
        </authorList>
    </citation>
    <scope>NUCLEOTIDE SEQUENCE [LARGE SCALE GENOMIC DNA]</scope>
    <source>
        <strain evidence="10 11">CBS 120377</strain>
    </source>
</reference>
<organism evidence="10 11">
    <name type="scientific">Mollisia scopiformis</name>
    <name type="common">Conifer needle endophyte fungus</name>
    <name type="synonym">Phialocephala scopiformis</name>
    <dbReference type="NCBI Taxonomy" id="149040"/>
    <lineage>
        <taxon>Eukaryota</taxon>
        <taxon>Fungi</taxon>
        <taxon>Dikarya</taxon>
        <taxon>Ascomycota</taxon>
        <taxon>Pezizomycotina</taxon>
        <taxon>Leotiomycetes</taxon>
        <taxon>Helotiales</taxon>
        <taxon>Mollisiaceae</taxon>
        <taxon>Mollisia</taxon>
    </lineage>
</organism>
<dbReference type="Gene3D" id="1.10.630.10">
    <property type="entry name" value="Cytochrome P450"/>
    <property type="match status" value="1"/>
</dbReference>
<dbReference type="OrthoDB" id="1470350at2759"/>
<dbReference type="GO" id="GO:0016712">
    <property type="term" value="F:oxidoreductase activity, acting on paired donors, with incorporation or reduction of molecular oxygen, reduced flavin or flavoprotein as one donor, and incorporation of one atom of oxygen"/>
    <property type="evidence" value="ECO:0007669"/>
    <property type="project" value="InterPro"/>
</dbReference>
<dbReference type="InterPro" id="IPR001128">
    <property type="entry name" value="Cyt_P450"/>
</dbReference>
<evidence type="ECO:0000256" key="3">
    <source>
        <dbReference type="ARBA" id="ARBA00022617"/>
    </source>
</evidence>
<dbReference type="PRINTS" id="PR00464">
    <property type="entry name" value="EP450II"/>
</dbReference>
<evidence type="ECO:0000256" key="9">
    <source>
        <dbReference type="RuleBase" id="RU000461"/>
    </source>
</evidence>
<sequence length="494" mass="56423">MAYYLQIAATLIAIYIQHGCKPAKRYPNWDPFLGLDAFVLFGIKAIQGKSSIEYRKLQLKYGPTFTMKRLTKASFIQTSSSKNIQAVNTTKFDDWSVGPSRQDIAIPFMENGIFTDDGESWKRARALVRPTFTRAEVADLEHFEKHLGRFLELIPKDGSMFDLQDLSRRLFLDTSSEFIFGQSIQSLLPQTPAETFEFMKAFDYSLLGLGLRLVSGPFLPLFFFDPTWKRAYTKVHRFMDKNIKIALERRRKIVETGEDTEAQGVRKPYILLNQMVLDTQDVFSLRAQIINIFFPARDTAAYAFSNAMFELARHPKVWDELRAEVSQIGDSKLTFELIKNLKVAKAIVNETLRLHIPATRLSRTALRDTILPVGGGPDQLSPLFVPKGTYIEMDINALHRDPKIWGGDALEFNPLRWAKGRTLWEARWEYLPFGGGIRMCPAQPMALAQVTYLLVRMAQEFKAVENRDHVSEYVEEIKMTVSSRNGVKISLVPA</sequence>
<evidence type="ECO:0000256" key="1">
    <source>
        <dbReference type="ARBA" id="ARBA00001971"/>
    </source>
</evidence>
<keyword evidence="3 8" id="KW-0349">Heme</keyword>
<protein>
    <submittedName>
        <fullName evidence="10">Cytochrome P450 alkane hydroxylase-like protein</fullName>
    </submittedName>
</protein>
<comment type="similarity">
    <text evidence="2 9">Belongs to the cytochrome P450 family.</text>
</comment>
<keyword evidence="6 8" id="KW-0408">Iron</keyword>
<dbReference type="KEGG" id="psco:LY89DRAFT_725576"/>
<dbReference type="GO" id="GO:0005506">
    <property type="term" value="F:iron ion binding"/>
    <property type="evidence" value="ECO:0007669"/>
    <property type="project" value="InterPro"/>
</dbReference>
<evidence type="ECO:0000256" key="4">
    <source>
        <dbReference type="ARBA" id="ARBA00022723"/>
    </source>
</evidence>
<evidence type="ECO:0000256" key="2">
    <source>
        <dbReference type="ARBA" id="ARBA00010617"/>
    </source>
</evidence>
<dbReference type="InterPro" id="IPR002402">
    <property type="entry name" value="Cyt_P450_E_grp-II"/>
</dbReference>
<dbReference type="EMBL" id="KQ947438">
    <property type="protein sequence ID" value="KUJ07847.1"/>
    <property type="molecule type" value="Genomic_DNA"/>
</dbReference>
<name>A0A132B845_MOLSC</name>
<dbReference type="PROSITE" id="PS00086">
    <property type="entry name" value="CYTOCHROME_P450"/>
    <property type="match status" value="1"/>
</dbReference>
<evidence type="ECO:0000256" key="5">
    <source>
        <dbReference type="ARBA" id="ARBA00023002"/>
    </source>
</evidence>
<evidence type="ECO:0000256" key="7">
    <source>
        <dbReference type="ARBA" id="ARBA00023033"/>
    </source>
</evidence>
<dbReference type="GeneID" id="28828711"/>
<dbReference type="AlphaFoldDB" id="A0A132B845"/>
<proteinExistence type="inferred from homology"/>
<dbReference type="SUPFAM" id="SSF48264">
    <property type="entry name" value="Cytochrome P450"/>
    <property type="match status" value="1"/>
</dbReference>
<evidence type="ECO:0000313" key="10">
    <source>
        <dbReference type="EMBL" id="KUJ07847.1"/>
    </source>
</evidence>
<evidence type="ECO:0000313" key="11">
    <source>
        <dbReference type="Proteomes" id="UP000070700"/>
    </source>
</evidence>
<dbReference type="PRINTS" id="PR01239">
    <property type="entry name" value="EP450IICYP52"/>
</dbReference>
<keyword evidence="11" id="KW-1185">Reference proteome</keyword>